<dbReference type="GO" id="GO:0000160">
    <property type="term" value="P:phosphorelay signal transduction system"/>
    <property type="evidence" value="ECO:0007669"/>
    <property type="project" value="UniProtKB-KW"/>
</dbReference>
<evidence type="ECO:0000259" key="12">
    <source>
        <dbReference type="PROSITE" id="PS50109"/>
    </source>
</evidence>
<protein>
    <recommendedName>
        <fullName evidence="2">histidine kinase</fullName>
        <ecNumber evidence="2">2.7.13.3</ecNumber>
    </recommendedName>
</protein>
<dbReference type="InterPro" id="IPR036890">
    <property type="entry name" value="HATPase_C_sf"/>
</dbReference>
<organism evidence="13 14">
    <name type="scientific">Paenibacillus thalictri</name>
    <dbReference type="NCBI Taxonomy" id="2527873"/>
    <lineage>
        <taxon>Bacteria</taxon>
        <taxon>Bacillati</taxon>
        <taxon>Bacillota</taxon>
        <taxon>Bacilli</taxon>
        <taxon>Bacillales</taxon>
        <taxon>Paenibacillaceae</taxon>
        <taxon>Paenibacillus</taxon>
    </lineage>
</organism>
<evidence type="ECO:0000256" key="6">
    <source>
        <dbReference type="ARBA" id="ARBA00022741"/>
    </source>
</evidence>
<feature type="compositionally biased region" description="Pro residues" evidence="10">
    <location>
        <begin position="63"/>
        <end position="76"/>
    </location>
</feature>
<evidence type="ECO:0000256" key="10">
    <source>
        <dbReference type="SAM" id="MobiDB-lite"/>
    </source>
</evidence>
<keyword evidence="3" id="KW-0145">Chemotaxis</keyword>
<keyword evidence="11" id="KW-1133">Transmembrane helix</keyword>
<dbReference type="InterPro" id="IPR005467">
    <property type="entry name" value="His_kinase_dom"/>
</dbReference>
<dbReference type="RefSeq" id="WP_131016841.1">
    <property type="nucleotide sequence ID" value="NZ_SIRE01000023.1"/>
</dbReference>
<evidence type="ECO:0000256" key="3">
    <source>
        <dbReference type="ARBA" id="ARBA00022500"/>
    </source>
</evidence>
<feature type="transmembrane region" description="Helical" evidence="11">
    <location>
        <begin position="373"/>
        <end position="396"/>
    </location>
</feature>
<dbReference type="EC" id="2.7.13.3" evidence="2"/>
<comment type="catalytic activity">
    <reaction evidence="1">
        <text>ATP + protein L-histidine = ADP + protein N-phospho-L-histidine.</text>
        <dbReference type="EC" id="2.7.13.3"/>
    </reaction>
</comment>
<keyword evidence="6" id="KW-0547">Nucleotide-binding</keyword>
<reference evidence="13 14" key="1">
    <citation type="submission" date="2019-02" db="EMBL/GenBank/DDBJ databases">
        <title>Paenibacillus sp. nov., isolated from surface-sterilized tissue of Thalictrum simplex L.</title>
        <authorList>
            <person name="Tuo L."/>
        </authorList>
    </citation>
    <scope>NUCLEOTIDE SEQUENCE [LARGE SCALE GENOMIC DNA]</scope>
    <source>
        <strain evidence="13 14">N2SHLJ1</strain>
    </source>
</reference>
<dbReference type="Gene3D" id="3.30.565.10">
    <property type="entry name" value="Histidine kinase-like ATPase, C-terminal domain"/>
    <property type="match status" value="1"/>
</dbReference>
<accession>A0A4Q9DI18</accession>
<dbReference type="SMART" id="SM00387">
    <property type="entry name" value="HATPase_c"/>
    <property type="match status" value="1"/>
</dbReference>
<keyword evidence="4" id="KW-0597">Phosphoprotein</keyword>
<dbReference type="SUPFAM" id="SSF55874">
    <property type="entry name" value="ATPase domain of HSP90 chaperone/DNA topoisomerase II/histidine kinase"/>
    <property type="match status" value="1"/>
</dbReference>
<evidence type="ECO:0000313" key="13">
    <source>
        <dbReference type="EMBL" id="TBL72653.1"/>
    </source>
</evidence>
<feature type="transmembrane region" description="Helical" evidence="11">
    <location>
        <begin position="339"/>
        <end position="361"/>
    </location>
</feature>
<feature type="transmembrane region" description="Helical" evidence="11">
    <location>
        <begin position="316"/>
        <end position="333"/>
    </location>
</feature>
<dbReference type="PANTHER" id="PTHR43395:SF1">
    <property type="entry name" value="CHEMOTAXIS PROTEIN CHEA"/>
    <property type="match status" value="1"/>
</dbReference>
<keyword evidence="5" id="KW-0808">Transferase</keyword>
<dbReference type="PROSITE" id="PS50109">
    <property type="entry name" value="HIS_KIN"/>
    <property type="match status" value="1"/>
</dbReference>
<feature type="region of interest" description="Disordered" evidence="10">
    <location>
        <begin position="63"/>
        <end position="95"/>
    </location>
</feature>
<keyword evidence="8" id="KW-0067">ATP-binding</keyword>
<comment type="caution">
    <text evidence="13">The sequence shown here is derived from an EMBL/GenBank/DDBJ whole genome shotgun (WGS) entry which is preliminary data.</text>
</comment>
<evidence type="ECO:0000256" key="8">
    <source>
        <dbReference type="ARBA" id="ARBA00022840"/>
    </source>
</evidence>
<dbReference type="GO" id="GO:0006935">
    <property type="term" value="P:chemotaxis"/>
    <property type="evidence" value="ECO:0007669"/>
    <property type="project" value="UniProtKB-KW"/>
</dbReference>
<keyword evidence="11" id="KW-0472">Membrane</keyword>
<evidence type="ECO:0000256" key="11">
    <source>
        <dbReference type="SAM" id="Phobius"/>
    </source>
</evidence>
<dbReference type="EMBL" id="SIRE01000023">
    <property type="protein sequence ID" value="TBL72653.1"/>
    <property type="molecule type" value="Genomic_DNA"/>
</dbReference>
<dbReference type="OrthoDB" id="9798098at2"/>
<feature type="transmembrane region" description="Helical" evidence="11">
    <location>
        <begin position="408"/>
        <end position="429"/>
    </location>
</feature>
<name>A0A4Q9DI18_9BACL</name>
<keyword evidence="11" id="KW-0812">Transmembrane</keyword>
<evidence type="ECO:0000256" key="7">
    <source>
        <dbReference type="ARBA" id="ARBA00022777"/>
    </source>
</evidence>
<dbReference type="Pfam" id="PF02518">
    <property type="entry name" value="HATPase_c"/>
    <property type="match status" value="1"/>
</dbReference>
<evidence type="ECO:0000256" key="1">
    <source>
        <dbReference type="ARBA" id="ARBA00000085"/>
    </source>
</evidence>
<keyword evidence="7" id="KW-0418">Kinase</keyword>
<dbReference type="Proteomes" id="UP000293142">
    <property type="component" value="Unassembled WGS sequence"/>
</dbReference>
<proteinExistence type="predicted"/>
<sequence length="983" mass="112100">MTNVTIAKHSPSIRRWRGTSKVRGGLQAVWAGKAWIRYIAVILVATLLACWLTGCAAWAQSTPPPGIPPDAPPPGPRVQGLMTEPPVDMPSPPPKGSGLPLMQYRLGDSPMDEAGMFAWTKPEAMKDWNRMPMPPGPKVATEYAWFMTMIPVGPTGKLENDPYMLFKNAQYEFEVYSGSDFLFRYGQMQEGETTSLPNKPVFLSLEGHSPDKPLFIRLHSQRDSVIAGKIGPVLYGSQAELKLDLIKEDVLNGLSLFIFFIIGLVCLLMYFIHRDIPANLYFALFSLALCCNQLFSLRSLVFFWDIYSLRMYTEDLLHGVTLYLAILYFIHVLKPVFESLIHGTGLVLLAAGVVITIVRLLSPVTFEKYSGGIAAATNMGFFLLCTLCLTIIALSFRRQQVINDAKWFIAGFSLYLIINMIGYPLRLFIERNMEFAKIAPLEFIQVLNNSLDYSLLFSTFFFGIISFKRYAEVYRATRNYNRQLASWNQTLEWKVKERTQAIQNLLDHAGQGFLTFNEQLIVQAEYSIECHRLFQKDISGLRYVDLLYPNDAAEQALCGEILDSVFQEDELRRDVILSLLTEEAEVLGKRVALQYKWIPGLEASCGSVLVIITDITARIQLETQMVQEKQVLQMVVWATKHYRDFKNIVEEFRTFALEGLNELLCREIPEEIKWAELSGIVHTFKGNFAQIDFMNTAEGLHRLESQLTGWIDAVNYTAKSLTPCSLKEWLGDARLLEWLEKDLRILRDILGDRFDSENEVVSIELDRLRHFERLVQTILPEQEARIIIMELQKLQYRRFSELLDTYPEYTAKLAERTGKEIYPIRIIGGDMLVNPDRYAAFARTLIHVFRNMIDHGIETPEERASVGKERRGTIGCAVSGNEQQIQIRLSNNGREMNLMEIKNHALDKEICTEIEFNAMTTEEQLMLIFRERFTTRNTISELSGRGIGLSAVREALDQLKGTVRIESSAEHGTSFLFELPQLD</sequence>
<evidence type="ECO:0000256" key="9">
    <source>
        <dbReference type="ARBA" id="ARBA00023012"/>
    </source>
</evidence>
<dbReference type="AlphaFoldDB" id="A0A4Q9DI18"/>
<feature type="domain" description="Histidine kinase" evidence="12">
    <location>
        <begin position="845"/>
        <end position="983"/>
    </location>
</feature>
<evidence type="ECO:0000313" key="14">
    <source>
        <dbReference type="Proteomes" id="UP000293142"/>
    </source>
</evidence>
<dbReference type="InterPro" id="IPR003594">
    <property type="entry name" value="HATPase_dom"/>
</dbReference>
<evidence type="ECO:0000256" key="5">
    <source>
        <dbReference type="ARBA" id="ARBA00022679"/>
    </source>
</evidence>
<dbReference type="GO" id="GO:0004673">
    <property type="term" value="F:protein histidine kinase activity"/>
    <property type="evidence" value="ECO:0007669"/>
    <property type="project" value="UniProtKB-EC"/>
</dbReference>
<feature type="transmembrane region" description="Helical" evidence="11">
    <location>
        <begin position="278"/>
        <end position="304"/>
    </location>
</feature>
<dbReference type="PANTHER" id="PTHR43395">
    <property type="entry name" value="SENSOR HISTIDINE KINASE CHEA"/>
    <property type="match status" value="1"/>
</dbReference>
<feature type="transmembrane region" description="Helical" evidence="11">
    <location>
        <begin position="35"/>
        <end position="59"/>
    </location>
</feature>
<keyword evidence="9" id="KW-0902">Two-component regulatory system</keyword>
<keyword evidence="14" id="KW-1185">Reference proteome</keyword>
<evidence type="ECO:0000256" key="2">
    <source>
        <dbReference type="ARBA" id="ARBA00012438"/>
    </source>
</evidence>
<dbReference type="InterPro" id="IPR051315">
    <property type="entry name" value="Bact_Chemotaxis_CheA"/>
</dbReference>
<feature type="transmembrane region" description="Helical" evidence="11">
    <location>
        <begin position="250"/>
        <end position="272"/>
    </location>
</feature>
<dbReference type="GO" id="GO:0005524">
    <property type="term" value="F:ATP binding"/>
    <property type="evidence" value="ECO:0007669"/>
    <property type="project" value="UniProtKB-KW"/>
</dbReference>
<dbReference type="FunFam" id="3.30.565.10:FF:000016">
    <property type="entry name" value="Chemotaxis protein CheA, putative"/>
    <property type="match status" value="1"/>
</dbReference>
<evidence type="ECO:0000256" key="4">
    <source>
        <dbReference type="ARBA" id="ARBA00022553"/>
    </source>
</evidence>
<gene>
    <name evidence="13" type="ORF">EYB31_28280</name>
</gene>